<sequence length="99" mass="11077">MSVGRRCWAQGGKSDSHWTQGIVAQGVSPEDSGGAGRGDTTRTPHPRRVRGARGPANPLIDLIQESEQASQRRHNGMFEEMRAQRITFENLMREYLSKQ</sequence>
<proteinExistence type="predicted"/>
<evidence type="ECO:0000256" key="1">
    <source>
        <dbReference type="SAM" id="MobiDB-lite"/>
    </source>
</evidence>
<evidence type="ECO:0000313" key="2">
    <source>
        <dbReference type="EMBL" id="KAJ8385364.1"/>
    </source>
</evidence>
<dbReference type="EMBL" id="JAINUG010000252">
    <property type="protein sequence ID" value="KAJ8385364.1"/>
    <property type="molecule type" value="Genomic_DNA"/>
</dbReference>
<dbReference type="Proteomes" id="UP001221898">
    <property type="component" value="Unassembled WGS sequence"/>
</dbReference>
<accession>A0AAD7W759</accession>
<keyword evidence="3" id="KW-1185">Reference proteome</keyword>
<name>A0AAD7W759_9TELE</name>
<reference evidence="2" key="1">
    <citation type="journal article" date="2023" name="Science">
        <title>Genome structures resolve the early diversification of teleost fishes.</title>
        <authorList>
            <person name="Parey E."/>
            <person name="Louis A."/>
            <person name="Montfort J."/>
            <person name="Bouchez O."/>
            <person name="Roques C."/>
            <person name="Iampietro C."/>
            <person name="Lluch J."/>
            <person name="Castinel A."/>
            <person name="Donnadieu C."/>
            <person name="Desvignes T."/>
            <person name="Floi Bucao C."/>
            <person name="Jouanno E."/>
            <person name="Wen M."/>
            <person name="Mejri S."/>
            <person name="Dirks R."/>
            <person name="Jansen H."/>
            <person name="Henkel C."/>
            <person name="Chen W.J."/>
            <person name="Zahm M."/>
            <person name="Cabau C."/>
            <person name="Klopp C."/>
            <person name="Thompson A.W."/>
            <person name="Robinson-Rechavi M."/>
            <person name="Braasch I."/>
            <person name="Lecointre G."/>
            <person name="Bobe J."/>
            <person name="Postlethwait J.H."/>
            <person name="Berthelot C."/>
            <person name="Roest Crollius H."/>
            <person name="Guiguen Y."/>
        </authorList>
    </citation>
    <scope>NUCLEOTIDE SEQUENCE</scope>
    <source>
        <strain evidence="2">NC1722</strain>
    </source>
</reference>
<dbReference type="AlphaFoldDB" id="A0AAD7W759"/>
<comment type="caution">
    <text evidence="2">The sequence shown here is derived from an EMBL/GenBank/DDBJ whole genome shotgun (WGS) entry which is preliminary data.</text>
</comment>
<feature type="region of interest" description="Disordered" evidence="1">
    <location>
        <begin position="24"/>
        <end position="57"/>
    </location>
</feature>
<evidence type="ECO:0000313" key="3">
    <source>
        <dbReference type="Proteomes" id="UP001221898"/>
    </source>
</evidence>
<organism evidence="2 3">
    <name type="scientific">Aldrovandia affinis</name>
    <dbReference type="NCBI Taxonomy" id="143900"/>
    <lineage>
        <taxon>Eukaryota</taxon>
        <taxon>Metazoa</taxon>
        <taxon>Chordata</taxon>
        <taxon>Craniata</taxon>
        <taxon>Vertebrata</taxon>
        <taxon>Euteleostomi</taxon>
        <taxon>Actinopterygii</taxon>
        <taxon>Neopterygii</taxon>
        <taxon>Teleostei</taxon>
        <taxon>Notacanthiformes</taxon>
        <taxon>Halosauridae</taxon>
        <taxon>Aldrovandia</taxon>
    </lineage>
</organism>
<gene>
    <name evidence="2" type="ORF">AAFF_G00189850</name>
</gene>
<protein>
    <submittedName>
        <fullName evidence="2">Uncharacterized protein</fullName>
    </submittedName>
</protein>